<gene>
    <name evidence="2" type="ORF">AVDCRST_MAG66-2960</name>
</gene>
<feature type="compositionally biased region" description="Low complexity" evidence="1">
    <location>
        <begin position="24"/>
        <end position="41"/>
    </location>
</feature>
<accession>A0A6J4Q298</accession>
<feature type="non-terminal residue" evidence="2">
    <location>
        <position position="1"/>
    </location>
</feature>
<evidence type="ECO:0000313" key="2">
    <source>
        <dbReference type="EMBL" id="CAA9426135.1"/>
    </source>
</evidence>
<feature type="region of interest" description="Disordered" evidence="1">
    <location>
        <begin position="20"/>
        <end position="55"/>
    </location>
</feature>
<protein>
    <submittedName>
        <fullName evidence="2">Uncharacterized protein</fullName>
    </submittedName>
</protein>
<feature type="non-terminal residue" evidence="2">
    <location>
        <position position="55"/>
    </location>
</feature>
<name>A0A6J4Q298_9PSEU</name>
<reference evidence="2" key="1">
    <citation type="submission" date="2020-02" db="EMBL/GenBank/DDBJ databases">
        <authorList>
            <person name="Meier V. D."/>
        </authorList>
    </citation>
    <scope>NUCLEOTIDE SEQUENCE</scope>
    <source>
        <strain evidence="2">AVDCRST_MAG66</strain>
    </source>
</reference>
<evidence type="ECO:0000256" key="1">
    <source>
        <dbReference type="SAM" id="MobiDB-lite"/>
    </source>
</evidence>
<sequence length="55" mass="5710">CRTSRPPRCTPSASATACWRARRTSPPATPSCSTPTASPACGARPSRWPGADRPG</sequence>
<proteinExistence type="predicted"/>
<dbReference type="EMBL" id="CADCUS010000434">
    <property type="protein sequence ID" value="CAA9426135.1"/>
    <property type="molecule type" value="Genomic_DNA"/>
</dbReference>
<dbReference type="AlphaFoldDB" id="A0A6J4Q298"/>
<organism evidence="2">
    <name type="scientific">uncultured Pseudonocardia sp</name>
    <dbReference type="NCBI Taxonomy" id="211455"/>
    <lineage>
        <taxon>Bacteria</taxon>
        <taxon>Bacillati</taxon>
        <taxon>Actinomycetota</taxon>
        <taxon>Actinomycetes</taxon>
        <taxon>Pseudonocardiales</taxon>
        <taxon>Pseudonocardiaceae</taxon>
        <taxon>Pseudonocardia</taxon>
        <taxon>environmental samples</taxon>
    </lineage>
</organism>